<dbReference type="PANTHER" id="PTHR43501:SF1">
    <property type="entry name" value="CYTOSOL NON-SPECIFIC DIPEPTIDASE"/>
    <property type="match status" value="1"/>
</dbReference>
<evidence type="ECO:0000256" key="17">
    <source>
        <dbReference type="ARBA" id="ARBA00078074"/>
    </source>
</evidence>
<evidence type="ECO:0000256" key="7">
    <source>
        <dbReference type="ARBA" id="ARBA00023049"/>
    </source>
</evidence>
<evidence type="ECO:0000313" key="20">
    <source>
        <dbReference type="Proteomes" id="UP001139011"/>
    </source>
</evidence>
<evidence type="ECO:0000256" key="14">
    <source>
        <dbReference type="ARBA" id="ARBA00075285"/>
    </source>
</evidence>
<dbReference type="Pfam" id="PF01546">
    <property type="entry name" value="Peptidase_M20"/>
    <property type="match status" value="1"/>
</dbReference>
<evidence type="ECO:0000256" key="1">
    <source>
        <dbReference type="ARBA" id="ARBA00001941"/>
    </source>
</evidence>
<evidence type="ECO:0000256" key="10">
    <source>
        <dbReference type="ARBA" id="ARBA00038976"/>
    </source>
</evidence>
<protein>
    <recommendedName>
        <fullName evidence="13">Cytosol non-specific dipeptidase</fullName>
        <ecNumber evidence="10">3.4.13.18</ecNumber>
    </recommendedName>
    <alternativeName>
        <fullName evidence="16">Aminoacyl-histidine dipeptidase</fullName>
    </alternativeName>
    <alternativeName>
        <fullName evidence="15">Beta-alanyl-histidine dipeptidase</fullName>
    </alternativeName>
    <alternativeName>
        <fullName evidence="14">Carnosinase</fullName>
    </alternativeName>
    <alternativeName>
        <fullName evidence="11">Peptidase D</fullName>
    </alternativeName>
    <alternativeName>
        <fullName evidence="17">Xaa-His dipeptidase</fullName>
    </alternativeName>
</protein>
<dbReference type="PIRSF" id="PIRSF016599">
    <property type="entry name" value="Xaa-His_dipept"/>
    <property type="match status" value="1"/>
</dbReference>
<keyword evidence="4" id="KW-0479">Metal-binding</keyword>
<evidence type="ECO:0000313" key="19">
    <source>
        <dbReference type="EMBL" id="MCK6256045.1"/>
    </source>
</evidence>
<dbReference type="RefSeq" id="WP_248251770.1">
    <property type="nucleotide sequence ID" value="NZ_JAIWJX010000002.1"/>
</dbReference>
<keyword evidence="5" id="KW-0378">Hydrolase</keyword>
<name>A0A9X2BCV9_9BACL</name>
<evidence type="ECO:0000256" key="11">
    <source>
        <dbReference type="ARBA" id="ARBA00044252"/>
    </source>
</evidence>
<reference evidence="19" key="1">
    <citation type="submission" date="2021-09" db="EMBL/GenBank/DDBJ databases">
        <title>Genome analysis of Fictibacillus sp. KIGAM418 isolated from marine sediment.</title>
        <authorList>
            <person name="Seo M.-J."/>
            <person name="Cho E.-S."/>
            <person name="Hwang C.Y."/>
        </authorList>
    </citation>
    <scope>NUCLEOTIDE SEQUENCE</scope>
    <source>
        <strain evidence="19">KIGAM418</strain>
    </source>
</reference>
<dbReference type="FunFam" id="3.40.630.10:FF:000015">
    <property type="entry name" value="Aminoacyl-histidine dipeptidase PepD"/>
    <property type="match status" value="1"/>
</dbReference>
<dbReference type="Gene3D" id="3.40.630.10">
    <property type="entry name" value="Zn peptidases"/>
    <property type="match status" value="2"/>
</dbReference>
<organism evidence="19 20">
    <name type="scientific">Fictibacillus marinisediminis</name>
    <dbReference type="NCBI Taxonomy" id="2878389"/>
    <lineage>
        <taxon>Bacteria</taxon>
        <taxon>Bacillati</taxon>
        <taxon>Bacillota</taxon>
        <taxon>Bacilli</taxon>
        <taxon>Bacillales</taxon>
        <taxon>Fictibacillaceae</taxon>
        <taxon>Fictibacillus</taxon>
    </lineage>
</organism>
<dbReference type="GO" id="GO:0006508">
    <property type="term" value="P:proteolysis"/>
    <property type="evidence" value="ECO:0007669"/>
    <property type="project" value="UniProtKB-KW"/>
</dbReference>
<evidence type="ECO:0000256" key="13">
    <source>
        <dbReference type="ARBA" id="ARBA00071271"/>
    </source>
</evidence>
<evidence type="ECO:0000256" key="16">
    <source>
        <dbReference type="ARBA" id="ARBA00077688"/>
    </source>
</evidence>
<dbReference type="SUPFAM" id="SSF53187">
    <property type="entry name" value="Zn-dependent exopeptidases"/>
    <property type="match status" value="1"/>
</dbReference>
<evidence type="ECO:0000256" key="8">
    <source>
        <dbReference type="ARBA" id="ARBA00023285"/>
    </source>
</evidence>
<dbReference type="FunFam" id="3.40.630.10:FF:000072">
    <property type="entry name" value="Aminoacyl-histidine dipeptidase"/>
    <property type="match status" value="1"/>
</dbReference>
<dbReference type="InterPro" id="IPR001160">
    <property type="entry name" value="Peptidase_M20C"/>
</dbReference>
<evidence type="ECO:0000259" key="18">
    <source>
        <dbReference type="Pfam" id="PF07687"/>
    </source>
</evidence>
<evidence type="ECO:0000256" key="6">
    <source>
        <dbReference type="ARBA" id="ARBA00022833"/>
    </source>
</evidence>
<keyword evidence="3" id="KW-0645">Protease</keyword>
<dbReference type="CDD" id="cd03890">
    <property type="entry name" value="M20_pepD"/>
    <property type="match status" value="1"/>
</dbReference>
<dbReference type="GO" id="GO:0046872">
    <property type="term" value="F:metal ion binding"/>
    <property type="evidence" value="ECO:0007669"/>
    <property type="project" value="UniProtKB-KW"/>
</dbReference>
<keyword evidence="8" id="KW-0170">Cobalt</keyword>
<dbReference type="GO" id="GO:0005829">
    <property type="term" value="C:cytosol"/>
    <property type="evidence" value="ECO:0007669"/>
    <property type="project" value="TreeGrafter"/>
</dbReference>
<dbReference type="Proteomes" id="UP001139011">
    <property type="component" value="Unassembled WGS sequence"/>
</dbReference>
<dbReference type="EMBL" id="JAIWJX010000002">
    <property type="protein sequence ID" value="MCK6256045.1"/>
    <property type="molecule type" value="Genomic_DNA"/>
</dbReference>
<keyword evidence="20" id="KW-1185">Reference proteome</keyword>
<comment type="cofactor">
    <cofactor evidence="1">
        <name>Co(2+)</name>
        <dbReference type="ChEBI" id="CHEBI:48828"/>
    </cofactor>
</comment>
<evidence type="ECO:0000256" key="12">
    <source>
        <dbReference type="ARBA" id="ARBA00061423"/>
    </source>
</evidence>
<dbReference type="Pfam" id="PF07687">
    <property type="entry name" value="M20_dimer"/>
    <property type="match status" value="1"/>
</dbReference>
<gene>
    <name evidence="19" type="ORF">LCY76_05430</name>
</gene>
<evidence type="ECO:0000256" key="3">
    <source>
        <dbReference type="ARBA" id="ARBA00022670"/>
    </source>
</evidence>
<dbReference type="PRINTS" id="PR00934">
    <property type="entry name" value="XHISDIPTASE"/>
</dbReference>
<feature type="domain" description="Peptidase M20 dimerisation" evidence="18">
    <location>
        <begin position="209"/>
        <end position="293"/>
    </location>
</feature>
<dbReference type="InterPro" id="IPR002933">
    <property type="entry name" value="Peptidase_M20"/>
</dbReference>
<keyword evidence="6" id="KW-0862">Zinc</keyword>
<dbReference type="GO" id="GO:0070573">
    <property type="term" value="F:metallodipeptidase activity"/>
    <property type="evidence" value="ECO:0007669"/>
    <property type="project" value="TreeGrafter"/>
</dbReference>
<comment type="cofactor">
    <cofactor evidence="2">
        <name>Zn(2+)</name>
        <dbReference type="ChEBI" id="CHEBI:29105"/>
    </cofactor>
</comment>
<dbReference type="NCBIfam" id="TIGR01893">
    <property type="entry name" value="aa-his-dipept"/>
    <property type="match status" value="1"/>
</dbReference>
<dbReference type="PANTHER" id="PTHR43501">
    <property type="entry name" value="CYTOSOL NON-SPECIFIC DIPEPTIDASE"/>
    <property type="match status" value="1"/>
</dbReference>
<comment type="catalytic activity">
    <reaction evidence="9">
        <text>Hydrolysis of dipeptides, preferentially hydrophobic dipeptides including prolyl amino acids.</text>
        <dbReference type="EC" id="3.4.13.18"/>
    </reaction>
</comment>
<dbReference type="EC" id="3.4.13.18" evidence="10"/>
<comment type="similarity">
    <text evidence="12">Belongs to the peptidase M20C family.</text>
</comment>
<evidence type="ECO:0000256" key="5">
    <source>
        <dbReference type="ARBA" id="ARBA00022801"/>
    </source>
</evidence>
<comment type="caution">
    <text evidence="19">The sequence shown here is derived from an EMBL/GenBank/DDBJ whole genome shotgun (WGS) entry which is preliminary data.</text>
</comment>
<dbReference type="AlphaFoldDB" id="A0A9X2BCV9"/>
<dbReference type="InterPro" id="IPR011650">
    <property type="entry name" value="Peptidase_M20_dimer"/>
</dbReference>
<evidence type="ECO:0000256" key="2">
    <source>
        <dbReference type="ARBA" id="ARBA00001947"/>
    </source>
</evidence>
<keyword evidence="7" id="KW-0482">Metalloprotease</keyword>
<proteinExistence type="inferred from homology"/>
<sequence>MHTTLEDVKKHPVFHYFAEISAIPRGSGNEKEISNYLLRFAKERNLEAVQDEALNIFIKKTASEGYEHVPAIILQGHMDMVCEKNKGTAHDFEHDPISLQLKDDMLYASNTTLGADNGIAVAYALALLDSSDIPHPALEIIITTEEETTMKGALEASPEIFSGEIFINLDSEEEGKLLVSSAGGITAMQALPIQWETAPKGLKGYKIQLSGLFGGHSGMSIQKGRGNANKLLGRMLHDLSVQYPFSLHSINGGLKSNAIPREAEAVIYLPADASIDLPKLVSNWEHVLKNELRTADPGISVTVEETAECPDKLYSVKTTHNVITSLMLIPNGVLSMSQEIVGLTESSTNLGVVTSNSQEVRFVSEIRSSVKSLKQQTVEQNNLIAQLTESRFSTEADYPEWPYLPDSKVRRLFETVYKDLYGNPPEIVAIHAGLECGVFTEKLPHIDAISLGPDMFDVHTPEEHLSVPSTIRTWDYLKAVLQEMNNFYKS</sequence>
<evidence type="ECO:0000256" key="4">
    <source>
        <dbReference type="ARBA" id="ARBA00022723"/>
    </source>
</evidence>
<accession>A0A9X2BCV9</accession>
<evidence type="ECO:0000256" key="15">
    <source>
        <dbReference type="ARBA" id="ARBA00076004"/>
    </source>
</evidence>
<evidence type="ECO:0000256" key="9">
    <source>
        <dbReference type="ARBA" id="ARBA00036421"/>
    </source>
</evidence>